<dbReference type="InterPro" id="IPR003439">
    <property type="entry name" value="ABC_transporter-like_ATP-bd"/>
</dbReference>
<feature type="domain" description="ABC transporter" evidence="6">
    <location>
        <begin position="3"/>
        <end position="238"/>
    </location>
</feature>
<proteinExistence type="predicted"/>
<keyword evidence="4" id="KW-1278">Translocase</keyword>
<evidence type="ECO:0000256" key="2">
    <source>
        <dbReference type="ARBA" id="ARBA00022741"/>
    </source>
</evidence>
<dbReference type="PANTHER" id="PTHR42794">
    <property type="entry name" value="HEMIN IMPORT ATP-BINDING PROTEIN HMUV"/>
    <property type="match status" value="1"/>
</dbReference>
<dbReference type="SUPFAM" id="SSF52540">
    <property type="entry name" value="P-loop containing nucleoside triphosphate hydrolases"/>
    <property type="match status" value="1"/>
</dbReference>
<evidence type="ECO:0000256" key="3">
    <source>
        <dbReference type="ARBA" id="ARBA00022840"/>
    </source>
</evidence>
<accession>A0ABQ1H4H7</accession>
<keyword evidence="1" id="KW-0813">Transport</keyword>
<organism evidence="7 8">
    <name type="scientific">Sphingomonas psychrolutea</name>
    <dbReference type="NCBI Taxonomy" id="1259676"/>
    <lineage>
        <taxon>Bacteria</taxon>
        <taxon>Pseudomonadati</taxon>
        <taxon>Pseudomonadota</taxon>
        <taxon>Alphaproteobacteria</taxon>
        <taxon>Sphingomonadales</taxon>
        <taxon>Sphingomonadaceae</taxon>
        <taxon>Sphingomonas</taxon>
    </lineage>
</organism>
<dbReference type="CDD" id="cd03214">
    <property type="entry name" value="ABC_Iron-Siderophores_B12_Hemin"/>
    <property type="match status" value="1"/>
</dbReference>
<dbReference type="EMBL" id="BMDW01000022">
    <property type="protein sequence ID" value="GGA57479.1"/>
    <property type="molecule type" value="Genomic_DNA"/>
</dbReference>
<comment type="caution">
    <text evidence="7">The sequence shown here is derived from an EMBL/GenBank/DDBJ whole genome shotgun (WGS) entry which is preliminary data.</text>
</comment>
<evidence type="ECO:0000259" key="6">
    <source>
        <dbReference type="PROSITE" id="PS50893"/>
    </source>
</evidence>
<comment type="function">
    <text evidence="5">Part of the ABC transporter complex HmuTUV involved in hemin import. Responsible for energy coupling to the transport system.</text>
</comment>
<dbReference type="InterPro" id="IPR003593">
    <property type="entry name" value="AAA+_ATPase"/>
</dbReference>
<evidence type="ECO:0000256" key="5">
    <source>
        <dbReference type="ARBA" id="ARBA00037066"/>
    </source>
</evidence>
<dbReference type="PROSITE" id="PS00211">
    <property type="entry name" value="ABC_TRANSPORTER_1"/>
    <property type="match status" value="1"/>
</dbReference>
<dbReference type="SMART" id="SM00382">
    <property type="entry name" value="AAA"/>
    <property type="match status" value="1"/>
</dbReference>
<evidence type="ECO:0000313" key="7">
    <source>
        <dbReference type="EMBL" id="GGA57479.1"/>
    </source>
</evidence>
<evidence type="ECO:0000256" key="1">
    <source>
        <dbReference type="ARBA" id="ARBA00022448"/>
    </source>
</evidence>
<keyword evidence="3" id="KW-0067">ATP-binding</keyword>
<dbReference type="Gene3D" id="3.40.50.300">
    <property type="entry name" value="P-loop containing nucleotide triphosphate hydrolases"/>
    <property type="match status" value="1"/>
</dbReference>
<dbReference type="RefSeq" id="WP_188448908.1">
    <property type="nucleotide sequence ID" value="NZ_BMDW01000022.1"/>
</dbReference>
<reference evidence="8" key="1">
    <citation type="journal article" date="2019" name="Int. J. Syst. Evol. Microbiol.">
        <title>The Global Catalogue of Microorganisms (GCM) 10K type strain sequencing project: providing services to taxonomists for standard genome sequencing and annotation.</title>
        <authorList>
            <consortium name="The Broad Institute Genomics Platform"/>
            <consortium name="The Broad Institute Genome Sequencing Center for Infectious Disease"/>
            <person name="Wu L."/>
            <person name="Ma J."/>
        </authorList>
    </citation>
    <scope>NUCLEOTIDE SEQUENCE [LARGE SCALE GENOMIC DNA]</scope>
    <source>
        <strain evidence="8">CGMCC 1.10106</strain>
    </source>
</reference>
<evidence type="ECO:0000256" key="4">
    <source>
        <dbReference type="ARBA" id="ARBA00022967"/>
    </source>
</evidence>
<dbReference type="PANTHER" id="PTHR42794:SF1">
    <property type="entry name" value="HEMIN IMPORT ATP-BINDING PROTEIN HMUV"/>
    <property type="match status" value="1"/>
</dbReference>
<dbReference type="Proteomes" id="UP000618591">
    <property type="component" value="Unassembled WGS sequence"/>
</dbReference>
<protein>
    <submittedName>
        <fullName evidence="7">ABC transporter</fullName>
    </submittedName>
</protein>
<dbReference type="InterPro" id="IPR027417">
    <property type="entry name" value="P-loop_NTPase"/>
</dbReference>
<name>A0ABQ1H4H7_9SPHN</name>
<sequence length="262" mass="27797">MELTISNLRVMLDRRCVLDGVDAVLRPGRVTAILGPNGAGKSTLLKAMAALLVPGEGTVSLGTRAVAALDPRERARLIGYLPQEARVHWDLRVRDVVALGRVAHRSPFAAPSHADHAAIDAALRLTATADFAERGIATLSGGERARVLLARVLAGEPAWLLADEPLASLDPAHQLDLLDQLRAVAAVGRGVAVVLHDLLHAGRIADDVLLLQHGRVVAYGSTAQVLTAEMLGRVFDIAVRVSHDFDQRPVCVPIGRIGSSLP</sequence>
<dbReference type="PROSITE" id="PS50893">
    <property type="entry name" value="ABC_TRANSPORTER_2"/>
    <property type="match status" value="1"/>
</dbReference>
<dbReference type="InterPro" id="IPR017871">
    <property type="entry name" value="ABC_transporter-like_CS"/>
</dbReference>
<gene>
    <name evidence="7" type="ORF">GCM10011395_29890</name>
</gene>
<dbReference type="Pfam" id="PF00005">
    <property type="entry name" value="ABC_tran"/>
    <property type="match status" value="1"/>
</dbReference>
<keyword evidence="8" id="KW-1185">Reference proteome</keyword>
<keyword evidence="2" id="KW-0547">Nucleotide-binding</keyword>
<evidence type="ECO:0000313" key="8">
    <source>
        <dbReference type="Proteomes" id="UP000618591"/>
    </source>
</evidence>